<keyword evidence="9 11" id="KW-1133">Transmembrane helix</keyword>
<dbReference type="SUPFAM" id="SSF103196">
    <property type="entry name" value="Roadblock/LC7 domain"/>
    <property type="match status" value="1"/>
</dbReference>
<evidence type="ECO:0000256" key="3">
    <source>
        <dbReference type="ARBA" id="ARBA00022574"/>
    </source>
</evidence>
<keyword evidence="8" id="KW-0653">Protein transport</keyword>
<dbReference type="GO" id="GO:0015031">
    <property type="term" value="P:protein transport"/>
    <property type="evidence" value="ECO:0007669"/>
    <property type="project" value="UniProtKB-KW"/>
</dbReference>
<dbReference type="SUPFAM" id="SSF50978">
    <property type="entry name" value="WD40 repeat-like"/>
    <property type="match status" value="1"/>
</dbReference>
<dbReference type="PANTHER" id="PTHR23284:SF0">
    <property type="entry name" value="PROLACTIN REGULATORY ELEMENT-BINDING PROTEIN"/>
    <property type="match status" value="1"/>
</dbReference>
<evidence type="ECO:0000256" key="8">
    <source>
        <dbReference type="ARBA" id="ARBA00022927"/>
    </source>
</evidence>
<evidence type="ECO:0000256" key="2">
    <source>
        <dbReference type="ARBA" id="ARBA00022448"/>
    </source>
</evidence>
<dbReference type="GO" id="GO:0006888">
    <property type="term" value="P:endoplasmic reticulum to Golgi vesicle-mediated transport"/>
    <property type="evidence" value="ECO:0007669"/>
    <property type="project" value="TreeGrafter"/>
</dbReference>
<dbReference type="AlphaFoldDB" id="A0A9P6UR17"/>
<evidence type="ECO:0000256" key="4">
    <source>
        <dbReference type="ARBA" id="ARBA00022692"/>
    </source>
</evidence>
<sequence>MSEELVVHFERLLTRVDGLLSAVVTDRDGVVLLLANAPNITPPFTESSLGCTFALASDQASKLGLKKNKSIVSIYGSYQLVQFNHSSLITTFVANSSANTGLLLELGTELESVTQVIATALHERHSGAFGTDSMSNFSFTVGIPIYCVGFTHDDNLILAGGGGAGRSGVQNKIIIYKIDQASKTLKVHVEKQLNREEDAPMSLSEPALAFGINSANNKIEAGENENCRVFQYSDERIEAVHNKGTLASKNPEDYQKVTRFNADGTKLATGGTDGNLALLKYPTLSPVMPVTQFKGHAILDLDFSADGKHIAAVSALNLWIIAADTGRVIETITNPVLNKKKRFEFKTCRFGRGAFTNVLYTVVNSDKNQRPFVCMWETSKWTRIRTLAVGPKPISACTISPDGKLIAFVSADMGVRICSSKSLQVLMTVPKVHALPVMSLAFNSDSSLLVTGSVDATCRVITIPKTFPRNNNFVMLVLALLFIFLAALIQMYQNYQV</sequence>
<dbReference type="InterPro" id="IPR015019">
    <property type="entry name" value="LAMTOR3"/>
</dbReference>
<keyword evidence="10 11" id="KW-0472">Membrane</keyword>
<accession>A0A9P6UR17</accession>
<evidence type="ECO:0000256" key="1">
    <source>
        <dbReference type="ARBA" id="ARBA00004389"/>
    </source>
</evidence>
<feature type="transmembrane region" description="Helical" evidence="11">
    <location>
        <begin position="473"/>
        <end position="492"/>
    </location>
</feature>
<dbReference type="Pfam" id="PF00400">
    <property type="entry name" value="WD40"/>
    <property type="match status" value="3"/>
</dbReference>
<evidence type="ECO:0000256" key="5">
    <source>
        <dbReference type="ARBA" id="ARBA00022737"/>
    </source>
</evidence>
<protein>
    <submittedName>
        <fullName evidence="12">Uncharacterized protein</fullName>
    </submittedName>
</protein>
<dbReference type="Gene3D" id="2.130.10.10">
    <property type="entry name" value="YVTN repeat-like/Quinoprotein amine dehydrogenase"/>
    <property type="match status" value="1"/>
</dbReference>
<comment type="subcellular location">
    <subcellularLocation>
        <location evidence="1">Endoplasmic reticulum membrane</location>
        <topology evidence="1">Single-pass membrane protein</topology>
    </subcellularLocation>
</comment>
<keyword evidence="2" id="KW-0813">Transport</keyword>
<dbReference type="InterPro" id="IPR036322">
    <property type="entry name" value="WD40_repeat_dom_sf"/>
</dbReference>
<comment type="caution">
    <text evidence="12">The sequence shown here is derived from an EMBL/GenBank/DDBJ whole genome shotgun (WGS) entry which is preliminary data.</text>
</comment>
<dbReference type="InterPro" id="IPR015943">
    <property type="entry name" value="WD40/YVTN_repeat-like_dom_sf"/>
</dbReference>
<dbReference type="SMART" id="SM01278">
    <property type="entry name" value="MAPKK1_Int"/>
    <property type="match status" value="1"/>
</dbReference>
<dbReference type="GO" id="GO:0005085">
    <property type="term" value="F:guanyl-nucleotide exchange factor activity"/>
    <property type="evidence" value="ECO:0007669"/>
    <property type="project" value="InterPro"/>
</dbReference>
<dbReference type="InterPro" id="IPR045260">
    <property type="entry name" value="Sec12-like"/>
</dbReference>
<dbReference type="OrthoDB" id="2013972at2759"/>
<dbReference type="SMART" id="SM00320">
    <property type="entry name" value="WD40"/>
    <property type="match status" value="4"/>
</dbReference>
<dbReference type="Proteomes" id="UP000738325">
    <property type="component" value="Unassembled WGS sequence"/>
</dbReference>
<evidence type="ECO:0000256" key="11">
    <source>
        <dbReference type="SAM" id="Phobius"/>
    </source>
</evidence>
<dbReference type="PANTHER" id="PTHR23284">
    <property type="entry name" value="PROLACTIN REGULATORY ELEMENT BINDING PROTEIN"/>
    <property type="match status" value="1"/>
</dbReference>
<evidence type="ECO:0000313" key="12">
    <source>
        <dbReference type="EMBL" id="KAG0315519.1"/>
    </source>
</evidence>
<organism evidence="12 13">
    <name type="scientific">Dissophora globulifera</name>
    <dbReference type="NCBI Taxonomy" id="979702"/>
    <lineage>
        <taxon>Eukaryota</taxon>
        <taxon>Fungi</taxon>
        <taxon>Fungi incertae sedis</taxon>
        <taxon>Mucoromycota</taxon>
        <taxon>Mortierellomycotina</taxon>
        <taxon>Mortierellomycetes</taxon>
        <taxon>Mortierellales</taxon>
        <taxon>Mortierellaceae</taxon>
        <taxon>Dissophora</taxon>
    </lineage>
</organism>
<proteinExistence type="predicted"/>
<dbReference type="InterPro" id="IPR001680">
    <property type="entry name" value="WD40_rpt"/>
</dbReference>
<evidence type="ECO:0000256" key="10">
    <source>
        <dbReference type="ARBA" id="ARBA00023136"/>
    </source>
</evidence>
<dbReference type="EMBL" id="JAAAIP010000533">
    <property type="protein sequence ID" value="KAG0315519.1"/>
    <property type="molecule type" value="Genomic_DNA"/>
</dbReference>
<keyword evidence="6" id="KW-0256">Endoplasmic reticulum</keyword>
<dbReference type="GO" id="GO:0003400">
    <property type="term" value="P:regulation of COPII vesicle coating"/>
    <property type="evidence" value="ECO:0007669"/>
    <property type="project" value="TreeGrafter"/>
</dbReference>
<gene>
    <name evidence="12" type="ORF">BGZ99_007423</name>
</gene>
<dbReference type="GO" id="GO:0032006">
    <property type="term" value="P:regulation of TOR signaling"/>
    <property type="evidence" value="ECO:0007669"/>
    <property type="project" value="InterPro"/>
</dbReference>
<name>A0A9P6UR17_9FUNG</name>
<dbReference type="Pfam" id="PF08923">
    <property type="entry name" value="MAPKK1_Int"/>
    <property type="match status" value="1"/>
</dbReference>
<keyword evidence="7" id="KW-0931">ER-Golgi transport</keyword>
<evidence type="ECO:0000256" key="9">
    <source>
        <dbReference type="ARBA" id="ARBA00022989"/>
    </source>
</evidence>
<dbReference type="Gene3D" id="3.30.450.30">
    <property type="entry name" value="Dynein light chain 2a, cytoplasmic"/>
    <property type="match status" value="1"/>
</dbReference>
<evidence type="ECO:0000256" key="6">
    <source>
        <dbReference type="ARBA" id="ARBA00022824"/>
    </source>
</evidence>
<reference evidence="12" key="1">
    <citation type="journal article" date="2020" name="Fungal Divers.">
        <title>Resolving the Mortierellaceae phylogeny through synthesis of multi-gene phylogenetics and phylogenomics.</title>
        <authorList>
            <person name="Vandepol N."/>
            <person name="Liber J."/>
            <person name="Desiro A."/>
            <person name="Na H."/>
            <person name="Kennedy M."/>
            <person name="Barry K."/>
            <person name="Grigoriev I.V."/>
            <person name="Miller A.N."/>
            <person name="O'Donnell K."/>
            <person name="Stajich J.E."/>
            <person name="Bonito G."/>
        </authorList>
    </citation>
    <scope>NUCLEOTIDE SEQUENCE</scope>
    <source>
        <strain evidence="12">REB-010B</strain>
    </source>
</reference>
<keyword evidence="5" id="KW-0677">Repeat</keyword>
<keyword evidence="4 11" id="KW-0812">Transmembrane</keyword>
<evidence type="ECO:0000256" key="7">
    <source>
        <dbReference type="ARBA" id="ARBA00022892"/>
    </source>
</evidence>
<dbReference type="GO" id="GO:0005789">
    <property type="term" value="C:endoplasmic reticulum membrane"/>
    <property type="evidence" value="ECO:0007669"/>
    <property type="project" value="UniProtKB-SubCell"/>
</dbReference>
<keyword evidence="13" id="KW-1185">Reference proteome</keyword>
<keyword evidence="3" id="KW-0853">WD repeat</keyword>
<evidence type="ECO:0000313" key="13">
    <source>
        <dbReference type="Proteomes" id="UP000738325"/>
    </source>
</evidence>